<keyword evidence="1" id="KW-1133">Transmembrane helix</keyword>
<keyword evidence="1" id="KW-0812">Transmembrane</keyword>
<evidence type="ECO:0000256" key="1">
    <source>
        <dbReference type="SAM" id="Phobius"/>
    </source>
</evidence>
<organism evidence="2 3">
    <name type="scientific">Clostridium frigidicarnis</name>
    <dbReference type="NCBI Taxonomy" id="84698"/>
    <lineage>
        <taxon>Bacteria</taxon>
        <taxon>Bacillati</taxon>
        <taxon>Bacillota</taxon>
        <taxon>Clostridia</taxon>
        <taxon>Eubacteriales</taxon>
        <taxon>Clostridiaceae</taxon>
        <taxon>Clostridium</taxon>
    </lineage>
</organism>
<reference evidence="2 3" key="1">
    <citation type="submission" date="2016-10" db="EMBL/GenBank/DDBJ databases">
        <authorList>
            <person name="de Groot N.N."/>
        </authorList>
    </citation>
    <scope>NUCLEOTIDE SEQUENCE [LARGE SCALE GENOMIC DNA]</scope>
    <source>
        <strain evidence="2 3">DSM 12271</strain>
    </source>
</reference>
<keyword evidence="1" id="KW-0472">Membrane</keyword>
<evidence type="ECO:0008006" key="4">
    <source>
        <dbReference type="Google" id="ProtNLM"/>
    </source>
</evidence>
<feature type="transmembrane region" description="Helical" evidence="1">
    <location>
        <begin position="138"/>
        <end position="160"/>
    </location>
</feature>
<evidence type="ECO:0000313" key="2">
    <source>
        <dbReference type="EMBL" id="SFB18491.1"/>
    </source>
</evidence>
<feature type="transmembrane region" description="Helical" evidence="1">
    <location>
        <begin position="221"/>
        <end position="241"/>
    </location>
</feature>
<dbReference type="RefSeq" id="WP_090041431.1">
    <property type="nucleotide sequence ID" value="NZ_FOKI01000016.1"/>
</dbReference>
<feature type="transmembrane region" description="Helical" evidence="1">
    <location>
        <begin position="253"/>
        <end position="278"/>
    </location>
</feature>
<dbReference type="AlphaFoldDB" id="A0A1I0YYX6"/>
<proteinExistence type="predicted"/>
<dbReference type="Proteomes" id="UP000198619">
    <property type="component" value="Unassembled WGS sequence"/>
</dbReference>
<evidence type="ECO:0000313" key="3">
    <source>
        <dbReference type="Proteomes" id="UP000198619"/>
    </source>
</evidence>
<feature type="transmembrane region" description="Helical" evidence="1">
    <location>
        <begin position="77"/>
        <end position="95"/>
    </location>
</feature>
<name>A0A1I0YYX6_9CLOT</name>
<dbReference type="OrthoDB" id="9808690at2"/>
<feature type="transmembrane region" description="Helical" evidence="1">
    <location>
        <begin position="190"/>
        <end position="212"/>
    </location>
</feature>
<accession>A0A1I0YYX6</accession>
<feature type="transmembrane region" description="Helical" evidence="1">
    <location>
        <begin position="53"/>
        <end position="71"/>
    </location>
</feature>
<keyword evidence="3" id="KW-1185">Reference proteome</keyword>
<gene>
    <name evidence="2" type="ORF">SAMN04488528_101635</name>
</gene>
<feature type="transmembrane region" description="Helical" evidence="1">
    <location>
        <begin position="338"/>
        <end position="356"/>
    </location>
</feature>
<dbReference type="EMBL" id="FOKI01000016">
    <property type="protein sequence ID" value="SFB18491.1"/>
    <property type="molecule type" value="Genomic_DNA"/>
</dbReference>
<protein>
    <recommendedName>
        <fullName evidence="4">DUF5808 domain-containing protein</fullName>
    </recommendedName>
</protein>
<sequence>MKLLYLLEGYLIILIYFIGIDTCKDIKNGVNYGISIKINREDTLGLDRIFKQYWTVCHFIYWLIIVFIQIYSKDRYMLVSLVLGPIGNIILLNICHYPIYRKIKILDLNENIWKYKRANIYGDGIENINNDNRFSLKLFVIPLILLICAIILNATLYNIILSIKTFLNSGNSAIENILEVYNNSNIFDQIIMFPTISLIIIILLGVLANVFIKSNIELGKILIPSSLFMVSIGIVIILEFFNIYSIKGDKPQILVSIIVITLLISLPIIKLSFGMYIYDLGKKLGYSSACYNENPFISDNEHYFKNSLYYNKNNPALMIESRSGLSLQINFANLKVKYLVLIIGISTMCAIGTMISNKVY</sequence>